<dbReference type="PANTHER" id="PTHR43677:SF4">
    <property type="entry name" value="QUINONE OXIDOREDUCTASE-LIKE PROTEIN 2"/>
    <property type="match status" value="1"/>
</dbReference>
<feature type="region of interest" description="Disordered" evidence="1">
    <location>
        <begin position="123"/>
        <end position="163"/>
    </location>
</feature>
<evidence type="ECO:0000313" key="3">
    <source>
        <dbReference type="Proteomes" id="UP000053144"/>
    </source>
</evidence>
<evidence type="ECO:0000256" key="1">
    <source>
        <dbReference type="SAM" id="MobiDB-lite"/>
    </source>
</evidence>
<feature type="region of interest" description="Disordered" evidence="1">
    <location>
        <begin position="1"/>
        <end position="21"/>
    </location>
</feature>
<sequence>MMEGRDNTLERRTSESKMSMAEWRRNMQEMREMLQEIKIHIKGLEKSEKFVMKGQKEGSEEELEEDRGVTEAAAEKVAEVSAARVDRVTKVGRENTSGEDHDGKVVTLVSPSKVAKVVVGSGDRVGKRGPAARYQERKGENSSNWEQKGEDAIDNNGARKGEETPVFSWVKRQDLTTYEGIDTKDQTTGAANASAVQNTKGATKAHPNNKENVVQGCKTWHKKSKNLSWKNLATILLKIVEGNKRSILCESWAAVTQMGSVEIFHESLQVDGAAAKSVVATRADKGHNPLHRGAEKVQLLKSLGVDHVVDLGSENVTESVKKFLQTRRLKGVDVLYDPVGGKLTKESLRLLKWGANILIIGFASGEVPVIPVNVALVKNWTVHGLYWGSYKIHRPGVLEDSVKELLSWLARGLISIHISHSYPPSEANFAFSAMKDRKVIGKVMIVFDEKHTRSKL</sequence>
<accession>A0A0L9UE45</accession>
<dbReference type="InterPro" id="IPR036291">
    <property type="entry name" value="NAD(P)-bd_dom_sf"/>
</dbReference>
<feature type="region of interest" description="Disordered" evidence="1">
    <location>
        <begin position="181"/>
        <end position="210"/>
    </location>
</feature>
<feature type="compositionally biased region" description="Polar residues" evidence="1">
    <location>
        <begin position="186"/>
        <end position="201"/>
    </location>
</feature>
<dbReference type="GO" id="GO:0016491">
    <property type="term" value="F:oxidoreductase activity"/>
    <property type="evidence" value="ECO:0007669"/>
    <property type="project" value="TreeGrafter"/>
</dbReference>
<proteinExistence type="predicted"/>
<dbReference type="STRING" id="3914.A0A0L9UE45"/>
<dbReference type="Pfam" id="PF13602">
    <property type="entry name" value="ADH_zinc_N_2"/>
    <property type="match status" value="1"/>
</dbReference>
<dbReference type="EMBL" id="CM003374">
    <property type="protein sequence ID" value="KOM41003.1"/>
    <property type="molecule type" value="Genomic_DNA"/>
</dbReference>
<dbReference type="Proteomes" id="UP000053144">
    <property type="component" value="Chromosome 4"/>
</dbReference>
<dbReference type="Gramene" id="KOM41003">
    <property type="protein sequence ID" value="KOM41003"/>
    <property type="gene ID" value="LR48_Vigan04g120100"/>
</dbReference>
<organism evidence="2 3">
    <name type="scientific">Phaseolus angularis</name>
    <name type="common">Azuki bean</name>
    <name type="synonym">Vigna angularis</name>
    <dbReference type="NCBI Taxonomy" id="3914"/>
    <lineage>
        <taxon>Eukaryota</taxon>
        <taxon>Viridiplantae</taxon>
        <taxon>Streptophyta</taxon>
        <taxon>Embryophyta</taxon>
        <taxon>Tracheophyta</taxon>
        <taxon>Spermatophyta</taxon>
        <taxon>Magnoliopsida</taxon>
        <taxon>eudicotyledons</taxon>
        <taxon>Gunneridae</taxon>
        <taxon>Pentapetalae</taxon>
        <taxon>rosids</taxon>
        <taxon>fabids</taxon>
        <taxon>Fabales</taxon>
        <taxon>Fabaceae</taxon>
        <taxon>Papilionoideae</taxon>
        <taxon>50 kb inversion clade</taxon>
        <taxon>NPAAA clade</taxon>
        <taxon>indigoferoid/millettioid clade</taxon>
        <taxon>Phaseoleae</taxon>
        <taxon>Vigna</taxon>
    </lineage>
</organism>
<dbReference type="AlphaFoldDB" id="A0A0L9UE45"/>
<name>A0A0L9UE45_PHAAN</name>
<feature type="compositionally biased region" description="Basic and acidic residues" evidence="1">
    <location>
        <begin position="1"/>
        <end position="15"/>
    </location>
</feature>
<protein>
    <submittedName>
        <fullName evidence="2">Uncharacterized protein</fullName>
    </submittedName>
</protein>
<evidence type="ECO:0000313" key="2">
    <source>
        <dbReference type="EMBL" id="KOM41003.1"/>
    </source>
</evidence>
<dbReference type="Gene3D" id="3.90.180.10">
    <property type="entry name" value="Medium-chain alcohol dehydrogenases, catalytic domain"/>
    <property type="match status" value="1"/>
</dbReference>
<dbReference type="SUPFAM" id="SSF51735">
    <property type="entry name" value="NAD(P)-binding Rossmann-fold domains"/>
    <property type="match status" value="1"/>
</dbReference>
<dbReference type="InterPro" id="IPR051397">
    <property type="entry name" value="Zn-ADH-like_protein"/>
</dbReference>
<gene>
    <name evidence="2" type="ORF">LR48_Vigan04g120100</name>
</gene>
<dbReference type="PANTHER" id="PTHR43677">
    <property type="entry name" value="SHORT-CHAIN DEHYDROGENASE/REDUCTASE"/>
    <property type="match status" value="1"/>
</dbReference>
<feature type="compositionally biased region" description="Basic and acidic residues" evidence="1">
    <location>
        <begin position="147"/>
        <end position="163"/>
    </location>
</feature>
<reference evidence="3" key="1">
    <citation type="journal article" date="2015" name="Proc. Natl. Acad. Sci. U.S.A.">
        <title>Genome sequencing of adzuki bean (Vigna angularis) provides insight into high starch and low fat accumulation and domestication.</title>
        <authorList>
            <person name="Yang K."/>
            <person name="Tian Z."/>
            <person name="Chen C."/>
            <person name="Luo L."/>
            <person name="Zhao B."/>
            <person name="Wang Z."/>
            <person name="Yu L."/>
            <person name="Li Y."/>
            <person name="Sun Y."/>
            <person name="Li W."/>
            <person name="Chen Y."/>
            <person name="Li Y."/>
            <person name="Zhang Y."/>
            <person name="Ai D."/>
            <person name="Zhao J."/>
            <person name="Shang C."/>
            <person name="Ma Y."/>
            <person name="Wu B."/>
            <person name="Wang M."/>
            <person name="Gao L."/>
            <person name="Sun D."/>
            <person name="Zhang P."/>
            <person name="Guo F."/>
            <person name="Wang W."/>
            <person name="Li Y."/>
            <person name="Wang J."/>
            <person name="Varshney R.K."/>
            <person name="Wang J."/>
            <person name="Ling H.Q."/>
            <person name="Wan P."/>
        </authorList>
    </citation>
    <scope>NUCLEOTIDE SEQUENCE</scope>
    <source>
        <strain evidence="3">cv. Jingnong 6</strain>
    </source>
</reference>
<dbReference type="Gene3D" id="3.40.50.720">
    <property type="entry name" value="NAD(P)-binding Rossmann-like Domain"/>
    <property type="match status" value="1"/>
</dbReference>